<feature type="transmembrane region" description="Helical" evidence="7">
    <location>
        <begin position="327"/>
        <end position="357"/>
    </location>
</feature>
<accession>A0ABR8SEB7</accession>
<name>A0ABR8SEB7_9BURK</name>
<keyword evidence="5 7" id="KW-1133">Transmembrane helix</keyword>
<protein>
    <submittedName>
        <fullName evidence="10">ABC transporter permease</fullName>
    </submittedName>
</protein>
<feature type="transmembrane region" description="Helical" evidence="7">
    <location>
        <begin position="283"/>
        <end position="306"/>
    </location>
</feature>
<evidence type="ECO:0000256" key="7">
    <source>
        <dbReference type="SAM" id="Phobius"/>
    </source>
</evidence>
<keyword evidence="3" id="KW-1003">Cell membrane</keyword>
<gene>
    <name evidence="10" type="ORF">H9646_15305</name>
</gene>
<dbReference type="EMBL" id="JACSQK010000007">
    <property type="protein sequence ID" value="MBD7961839.1"/>
    <property type="molecule type" value="Genomic_DNA"/>
</dbReference>
<keyword evidence="6 7" id="KW-0472">Membrane</keyword>
<dbReference type="PANTHER" id="PTHR30489:SF0">
    <property type="entry name" value="LIPOPROTEIN-RELEASING SYSTEM TRANSMEMBRANE PROTEIN LOLE"/>
    <property type="match status" value="1"/>
</dbReference>
<comment type="similarity">
    <text evidence="2">Belongs to the ABC-4 integral membrane protein family. LolC/E subfamily.</text>
</comment>
<organism evidence="10 11">
    <name type="scientific">Comamonas avium</name>
    <dbReference type="NCBI Taxonomy" id="2762231"/>
    <lineage>
        <taxon>Bacteria</taxon>
        <taxon>Pseudomonadati</taxon>
        <taxon>Pseudomonadota</taxon>
        <taxon>Betaproteobacteria</taxon>
        <taxon>Burkholderiales</taxon>
        <taxon>Comamonadaceae</taxon>
        <taxon>Comamonas</taxon>
    </lineage>
</organism>
<sequence>MAAVPLGFEWRVALRFLREGRMQSLLIVAGVAAGVAVITYITALIHGLQANTIAKTLGTQAHISLRAPDDVVTPIAADANFSVVLSDTQPRAQRLRSVANWQQLLPVLERMPDVVAVSPMVSGSGLALRGEASQSVALMGVELERYARIVNLRDKLVSGAWSLAPGEAMIGMELASDLGVRAGDRFTLDTGRTTETLRVSALLDMGVKDLNRRTVLVPLRSGQSLLGVPGGATVLDMQVRDVWQADALTQQLRARYDYKVESWQDNNAQLVSALKAQTISTTVIRAVVLVVVILGIASVLVVSVVQKRREIGILRAMGTTRGQVMRVFLLQGAVVGAVGSVLGVLLSWVLVAVFTAFARSVQGGALFEISLTWQDALAAAVTATCCGVLAAVIPSRSAAAMDPAQAIRM</sequence>
<dbReference type="Proteomes" id="UP000634919">
    <property type="component" value="Unassembled WGS sequence"/>
</dbReference>
<keyword evidence="11" id="KW-1185">Reference proteome</keyword>
<evidence type="ECO:0000259" key="9">
    <source>
        <dbReference type="Pfam" id="PF12704"/>
    </source>
</evidence>
<comment type="subcellular location">
    <subcellularLocation>
        <location evidence="1">Cell membrane</location>
        <topology evidence="1">Multi-pass membrane protein</topology>
    </subcellularLocation>
</comment>
<evidence type="ECO:0000256" key="6">
    <source>
        <dbReference type="ARBA" id="ARBA00023136"/>
    </source>
</evidence>
<dbReference type="InterPro" id="IPR025857">
    <property type="entry name" value="MacB_PCD"/>
</dbReference>
<feature type="transmembrane region" description="Helical" evidence="7">
    <location>
        <begin position="25"/>
        <end position="48"/>
    </location>
</feature>
<dbReference type="Pfam" id="PF02687">
    <property type="entry name" value="FtsX"/>
    <property type="match status" value="1"/>
</dbReference>
<evidence type="ECO:0000256" key="3">
    <source>
        <dbReference type="ARBA" id="ARBA00022475"/>
    </source>
</evidence>
<evidence type="ECO:0000256" key="2">
    <source>
        <dbReference type="ARBA" id="ARBA00005236"/>
    </source>
</evidence>
<reference evidence="10 11" key="1">
    <citation type="submission" date="2020-08" db="EMBL/GenBank/DDBJ databases">
        <title>A Genomic Blueprint of the Chicken Gut Microbiome.</title>
        <authorList>
            <person name="Gilroy R."/>
            <person name="Ravi A."/>
            <person name="Getino M."/>
            <person name="Pursley I."/>
            <person name="Horton D.L."/>
            <person name="Alikhan N.-F."/>
            <person name="Baker D."/>
            <person name="Gharbi K."/>
            <person name="Hall N."/>
            <person name="Watson M."/>
            <person name="Adriaenssens E.M."/>
            <person name="Foster-Nyarko E."/>
            <person name="Jarju S."/>
            <person name="Secka A."/>
            <person name="Antonio M."/>
            <person name="Oren A."/>
            <person name="Chaudhuri R."/>
            <person name="La Ragione R.M."/>
            <person name="Hildebrand F."/>
            <person name="Pallen M.J."/>
        </authorList>
    </citation>
    <scope>NUCLEOTIDE SEQUENCE [LARGE SCALE GENOMIC DNA]</scope>
    <source>
        <strain evidence="10 11">Sa2CVA6</strain>
    </source>
</reference>
<feature type="domain" description="MacB-like periplasmic core" evidence="9">
    <location>
        <begin position="24"/>
        <end position="254"/>
    </location>
</feature>
<evidence type="ECO:0000256" key="1">
    <source>
        <dbReference type="ARBA" id="ARBA00004651"/>
    </source>
</evidence>
<evidence type="ECO:0000259" key="8">
    <source>
        <dbReference type="Pfam" id="PF02687"/>
    </source>
</evidence>
<dbReference type="RefSeq" id="WP_191724245.1">
    <property type="nucleotide sequence ID" value="NZ_JACSQK010000007.1"/>
</dbReference>
<comment type="caution">
    <text evidence="10">The sequence shown here is derived from an EMBL/GenBank/DDBJ whole genome shotgun (WGS) entry which is preliminary data.</text>
</comment>
<evidence type="ECO:0000313" key="10">
    <source>
        <dbReference type="EMBL" id="MBD7961839.1"/>
    </source>
</evidence>
<evidence type="ECO:0000256" key="4">
    <source>
        <dbReference type="ARBA" id="ARBA00022692"/>
    </source>
</evidence>
<dbReference type="InterPro" id="IPR003838">
    <property type="entry name" value="ABC3_permease_C"/>
</dbReference>
<proteinExistence type="inferred from homology"/>
<feature type="domain" description="ABC3 transporter permease C-terminal" evidence="8">
    <location>
        <begin position="286"/>
        <end position="403"/>
    </location>
</feature>
<evidence type="ECO:0000313" key="11">
    <source>
        <dbReference type="Proteomes" id="UP000634919"/>
    </source>
</evidence>
<dbReference type="Pfam" id="PF12704">
    <property type="entry name" value="MacB_PCD"/>
    <property type="match status" value="1"/>
</dbReference>
<dbReference type="InterPro" id="IPR051447">
    <property type="entry name" value="Lipoprotein-release_system"/>
</dbReference>
<keyword evidence="4 7" id="KW-0812">Transmembrane</keyword>
<feature type="transmembrane region" description="Helical" evidence="7">
    <location>
        <begin position="377"/>
        <end position="399"/>
    </location>
</feature>
<dbReference type="PANTHER" id="PTHR30489">
    <property type="entry name" value="LIPOPROTEIN-RELEASING SYSTEM TRANSMEMBRANE PROTEIN LOLE"/>
    <property type="match status" value="1"/>
</dbReference>
<evidence type="ECO:0000256" key="5">
    <source>
        <dbReference type="ARBA" id="ARBA00022989"/>
    </source>
</evidence>